<keyword evidence="5" id="KW-1185">Reference proteome</keyword>
<dbReference type="PROSITE" id="PS50005">
    <property type="entry name" value="TPR"/>
    <property type="match status" value="1"/>
</dbReference>
<reference evidence="4 5" key="1">
    <citation type="journal article" date="2015" name="PeerJ">
        <title>First genomic representation of candidate bacterial phylum KSB3 points to enhanced environmental sensing as a trigger of wastewater bulking.</title>
        <authorList>
            <person name="Sekiguchi Y."/>
            <person name="Ohashi A."/>
            <person name="Parks D.H."/>
            <person name="Yamauchi T."/>
            <person name="Tyson G.W."/>
            <person name="Hugenholtz P."/>
        </authorList>
    </citation>
    <scope>NUCLEOTIDE SEQUENCE [LARGE SCALE GENOMIC DNA]</scope>
</reference>
<evidence type="ECO:0000256" key="2">
    <source>
        <dbReference type="ARBA" id="ARBA00022803"/>
    </source>
</evidence>
<dbReference type="PANTHER" id="PTHR45586:SF1">
    <property type="entry name" value="LIPOPOLYSACCHARIDE ASSEMBLY PROTEIN B"/>
    <property type="match status" value="1"/>
</dbReference>
<evidence type="ECO:0000256" key="3">
    <source>
        <dbReference type="PROSITE-ProRule" id="PRU00339"/>
    </source>
</evidence>
<dbReference type="Gene3D" id="1.25.40.10">
    <property type="entry name" value="Tetratricopeptide repeat domain"/>
    <property type="match status" value="3"/>
</dbReference>
<dbReference type="InterPro" id="IPR011990">
    <property type="entry name" value="TPR-like_helical_dom_sf"/>
</dbReference>
<dbReference type="HOGENOM" id="CLU_542557_0_0_0"/>
<protein>
    <submittedName>
        <fullName evidence="4">Tetratricopeptide TPR_2 repeat protein</fullName>
    </submittedName>
</protein>
<proteinExistence type="predicted"/>
<dbReference type="STRING" id="1499967.U27_02002"/>
<dbReference type="InterPro" id="IPR051012">
    <property type="entry name" value="CellSynth/LPSAsmb/PSIAsmb"/>
</dbReference>
<dbReference type="SMART" id="SM00028">
    <property type="entry name" value="TPR"/>
    <property type="match status" value="4"/>
</dbReference>
<organism evidence="4 5">
    <name type="scientific">Vecturithrix granuli</name>
    <dbReference type="NCBI Taxonomy" id="1499967"/>
    <lineage>
        <taxon>Bacteria</taxon>
        <taxon>Candidatus Moduliflexota</taxon>
        <taxon>Candidatus Vecturitrichia</taxon>
        <taxon>Candidatus Vecturitrichales</taxon>
        <taxon>Candidatus Vecturitrichaceae</taxon>
        <taxon>Candidatus Vecturithrix</taxon>
    </lineage>
</organism>
<dbReference type="Proteomes" id="UP000030661">
    <property type="component" value="Unassembled WGS sequence"/>
</dbReference>
<evidence type="ECO:0000256" key="1">
    <source>
        <dbReference type="ARBA" id="ARBA00022737"/>
    </source>
</evidence>
<sequence length="502" mass="57645">MLKAFERLPSDLNDDALNQVASLALFHQGYEQAEKGNWRKAVKYWQEAAQKSHNRYLAQNLAIAQEQQEEWALAANEWREMLRRRPRKEGHPDYLRDKQVAAIWEHAANCYLNVPLDDDAITCQRKAIQYDPQNLELRFKLISLLMPDAHGDTQAAIKELNGIIEIAPDNIQALTQLAHLYMTNEWRYNATPLWKKILELDPENKEARKELAWNYVEKVLPQKTGYLSRVLPFKERVKILEQGLKELPEHPDLILAMGIVHIDAHKDAEAKAYLVQAHNLAPQDAQIAAMVLQNLIHVNADAEIEQIIPQVHQIPTLLPAFWVDQGKTALDHPKWAKRFYEEALEHLKYIQVVTKASVLVDIYLSLPPEKYKDLKQIYLKKIFQETPQSGAVEFIEAISAIDVEQNIGKAKRMLHKAKRLAKAANDSGLVRQIETEEKMLNAPPPNALMDMLFNMGGMGGKKGQKQMDHILDQFLYEMQGKYGQKEMECMLEDLLDELEGGF</sequence>
<evidence type="ECO:0000313" key="4">
    <source>
        <dbReference type="EMBL" id="GAK55170.1"/>
    </source>
</evidence>
<dbReference type="PANTHER" id="PTHR45586">
    <property type="entry name" value="TPR REPEAT-CONTAINING PROTEIN PA4667"/>
    <property type="match status" value="1"/>
</dbReference>
<keyword evidence="2 3" id="KW-0802">TPR repeat</keyword>
<name>A0A0S6W9N7_VECG1</name>
<dbReference type="SUPFAM" id="SSF48452">
    <property type="entry name" value="TPR-like"/>
    <property type="match status" value="1"/>
</dbReference>
<feature type="repeat" description="TPR" evidence="3">
    <location>
        <begin position="171"/>
        <end position="204"/>
    </location>
</feature>
<gene>
    <name evidence="4" type="ORF">U27_02002</name>
</gene>
<evidence type="ECO:0000313" key="5">
    <source>
        <dbReference type="Proteomes" id="UP000030661"/>
    </source>
</evidence>
<dbReference type="InterPro" id="IPR019734">
    <property type="entry name" value="TPR_rpt"/>
</dbReference>
<accession>A0A0S6W9N7</accession>
<dbReference type="AlphaFoldDB" id="A0A0S6W9N7"/>
<dbReference type="eggNOG" id="COG3063">
    <property type="taxonomic scope" value="Bacteria"/>
</dbReference>
<keyword evidence="1" id="KW-0677">Repeat</keyword>
<dbReference type="EMBL" id="DF820463">
    <property type="protein sequence ID" value="GAK55170.1"/>
    <property type="molecule type" value="Genomic_DNA"/>
</dbReference>